<name>A0A210PYV8_MIZYE</name>
<dbReference type="InterPro" id="IPR054716">
    <property type="entry name" value="Sol_Rieske_ferrdox_dom"/>
</dbReference>
<evidence type="ECO:0000259" key="5">
    <source>
        <dbReference type="PROSITE" id="PS51296"/>
    </source>
</evidence>
<dbReference type="SUPFAM" id="SSF50022">
    <property type="entry name" value="ISP domain"/>
    <property type="match status" value="1"/>
</dbReference>
<dbReference type="PANTHER" id="PTHR21496">
    <property type="entry name" value="FERREDOXIN-RELATED"/>
    <property type="match status" value="1"/>
</dbReference>
<gene>
    <name evidence="6" type="ORF">KP79_PYT18584</name>
</gene>
<proteinExistence type="predicted"/>
<sequence>MMETKLFFPVKELTYKELFDWADPVQRYKTSSVSVPRKNGLLRQNSRTGSLVDCNKMKIALFRHGERVFAVDEKCPHAGGPLHLGDIEEIPGGGLCVRCPWHSWRFDLDTGKSTMPRGRDLLMAIYPVRVDQDGIISIGFDKFADSYFSAEEEF</sequence>
<keyword evidence="1" id="KW-0001">2Fe-2S</keyword>
<dbReference type="AlphaFoldDB" id="A0A210PYV8"/>
<dbReference type="GO" id="GO:0051537">
    <property type="term" value="F:2 iron, 2 sulfur cluster binding"/>
    <property type="evidence" value="ECO:0007669"/>
    <property type="project" value="UniProtKB-KW"/>
</dbReference>
<evidence type="ECO:0000313" key="6">
    <source>
        <dbReference type="EMBL" id="OWF41668.1"/>
    </source>
</evidence>
<dbReference type="OrthoDB" id="426882at2759"/>
<evidence type="ECO:0000256" key="2">
    <source>
        <dbReference type="ARBA" id="ARBA00022723"/>
    </source>
</evidence>
<evidence type="ECO:0000256" key="1">
    <source>
        <dbReference type="ARBA" id="ARBA00022714"/>
    </source>
</evidence>
<evidence type="ECO:0000313" key="7">
    <source>
        <dbReference type="Proteomes" id="UP000242188"/>
    </source>
</evidence>
<evidence type="ECO:0000256" key="4">
    <source>
        <dbReference type="ARBA" id="ARBA00023014"/>
    </source>
</evidence>
<dbReference type="EMBL" id="NEDP02005373">
    <property type="protein sequence ID" value="OWF41668.1"/>
    <property type="molecule type" value="Genomic_DNA"/>
</dbReference>
<reference evidence="6 7" key="1">
    <citation type="journal article" date="2017" name="Nat. Ecol. Evol.">
        <title>Scallop genome provides insights into evolution of bilaterian karyotype and development.</title>
        <authorList>
            <person name="Wang S."/>
            <person name="Zhang J."/>
            <person name="Jiao W."/>
            <person name="Li J."/>
            <person name="Xun X."/>
            <person name="Sun Y."/>
            <person name="Guo X."/>
            <person name="Huan P."/>
            <person name="Dong B."/>
            <person name="Zhang L."/>
            <person name="Hu X."/>
            <person name="Sun X."/>
            <person name="Wang J."/>
            <person name="Zhao C."/>
            <person name="Wang Y."/>
            <person name="Wang D."/>
            <person name="Huang X."/>
            <person name="Wang R."/>
            <person name="Lv J."/>
            <person name="Li Y."/>
            <person name="Zhang Z."/>
            <person name="Liu B."/>
            <person name="Lu W."/>
            <person name="Hui Y."/>
            <person name="Liang J."/>
            <person name="Zhou Z."/>
            <person name="Hou R."/>
            <person name="Li X."/>
            <person name="Liu Y."/>
            <person name="Li H."/>
            <person name="Ning X."/>
            <person name="Lin Y."/>
            <person name="Zhao L."/>
            <person name="Xing Q."/>
            <person name="Dou J."/>
            <person name="Li Y."/>
            <person name="Mao J."/>
            <person name="Guo H."/>
            <person name="Dou H."/>
            <person name="Li T."/>
            <person name="Mu C."/>
            <person name="Jiang W."/>
            <person name="Fu Q."/>
            <person name="Fu X."/>
            <person name="Miao Y."/>
            <person name="Liu J."/>
            <person name="Yu Q."/>
            <person name="Li R."/>
            <person name="Liao H."/>
            <person name="Li X."/>
            <person name="Kong Y."/>
            <person name="Jiang Z."/>
            <person name="Chourrout D."/>
            <person name="Li R."/>
            <person name="Bao Z."/>
        </authorList>
    </citation>
    <scope>NUCLEOTIDE SEQUENCE [LARGE SCALE GENOMIC DNA]</scope>
    <source>
        <strain evidence="6 7">PY_sf001</strain>
    </source>
</reference>
<comment type="caution">
    <text evidence="6">The sequence shown here is derived from an EMBL/GenBank/DDBJ whole genome shotgun (WGS) entry which is preliminary data.</text>
</comment>
<organism evidence="6 7">
    <name type="scientific">Mizuhopecten yessoensis</name>
    <name type="common">Japanese scallop</name>
    <name type="synonym">Patinopecten yessoensis</name>
    <dbReference type="NCBI Taxonomy" id="6573"/>
    <lineage>
        <taxon>Eukaryota</taxon>
        <taxon>Metazoa</taxon>
        <taxon>Spiralia</taxon>
        <taxon>Lophotrochozoa</taxon>
        <taxon>Mollusca</taxon>
        <taxon>Bivalvia</taxon>
        <taxon>Autobranchia</taxon>
        <taxon>Pteriomorphia</taxon>
        <taxon>Pectinida</taxon>
        <taxon>Pectinoidea</taxon>
        <taxon>Pectinidae</taxon>
        <taxon>Mizuhopecten</taxon>
    </lineage>
</organism>
<feature type="domain" description="Rieske" evidence="5">
    <location>
        <begin position="59"/>
        <end position="137"/>
    </location>
</feature>
<keyword evidence="2" id="KW-0479">Metal-binding</keyword>
<dbReference type="GO" id="GO:0046872">
    <property type="term" value="F:metal ion binding"/>
    <property type="evidence" value="ECO:0007669"/>
    <property type="project" value="UniProtKB-KW"/>
</dbReference>
<keyword evidence="4" id="KW-0411">Iron-sulfur</keyword>
<accession>A0A210PYV8</accession>
<dbReference type="Gene3D" id="2.102.10.10">
    <property type="entry name" value="Rieske [2Fe-2S] iron-sulphur domain"/>
    <property type="match status" value="1"/>
</dbReference>
<dbReference type="Proteomes" id="UP000242188">
    <property type="component" value="Unassembled WGS sequence"/>
</dbReference>
<dbReference type="PROSITE" id="PS51296">
    <property type="entry name" value="RIESKE"/>
    <property type="match status" value="1"/>
</dbReference>
<dbReference type="InterPro" id="IPR036922">
    <property type="entry name" value="Rieske_2Fe-2S_sf"/>
</dbReference>
<dbReference type="Pfam" id="PF22543">
    <property type="entry name" value="Rieske_4"/>
    <property type="match status" value="1"/>
</dbReference>
<dbReference type="PANTHER" id="PTHR21496:SF25">
    <property type="entry name" value="RIESKE DOMAIN-CONTAINING PROTEIN"/>
    <property type="match status" value="1"/>
</dbReference>
<keyword evidence="7" id="KW-1185">Reference proteome</keyword>
<keyword evidence="3" id="KW-0408">Iron</keyword>
<evidence type="ECO:0000256" key="3">
    <source>
        <dbReference type="ARBA" id="ARBA00023004"/>
    </source>
</evidence>
<dbReference type="InterPro" id="IPR017941">
    <property type="entry name" value="Rieske_2Fe-2S"/>
</dbReference>
<protein>
    <submittedName>
        <fullName evidence="6">Rieske domain-containing protein</fullName>
    </submittedName>
</protein>